<accession>A0ACC2TM57</accession>
<proteinExistence type="predicted"/>
<evidence type="ECO:0000313" key="2">
    <source>
        <dbReference type="Proteomes" id="UP001165960"/>
    </source>
</evidence>
<organism evidence="1 2">
    <name type="scientific">Entomophthora muscae</name>
    <dbReference type="NCBI Taxonomy" id="34485"/>
    <lineage>
        <taxon>Eukaryota</taxon>
        <taxon>Fungi</taxon>
        <taxon>Fungi incertae sedis</taxon>
        <taxon>Zoopagomycota</taxon>
        <taxon>Entomophthoromycotina</taxon>
        <taxon>Entomophthoromycetes</taxon>
        <taxon>Entomophthorales</taxon>
        <taxon>Entomophthoraceae</taxon>
        <taxon>Entomophthora</taxon>
    </lineage>
</organism>
<comment type="caution">
    <text evidence="1">The sequence shown here is derived from an EMBL/GenBank/DDBJ whole genome shotgun (WGS) entry which is preliminary data.</text>
</comment>
<reference evidence="1" key="1">
    <citation type="submission" date="2022-04" db="EMBL/GenBank/DDBJ databases">
        <title>Genome of the entomopathogenic fungus Entomophthora muscae.</title>
        <authorList>
            <person name="Elya C."/>
            <person name="Lovett B.R."/>
            <person name="Lee E."/>
            <person name="Macias A.M."/>
            <person name="Hajek A.E."/>
            <person name="De Bivort B.L."/>
            <person name="Kasson M.T."/>
            <person name="De Fine Licht H.H."/>
            <person name="Stajich J.E."/>
        </authorList>
    </citation>
    <scope>NUCLEOTIDE SEQUENCE</scope>
    <source>
        <strain evidence="1">Berkeley</strain>
    </source>
</reference>
<keyword evidence="2" id="KW-1185">Reference proteome</keyword>
<protein>
    <submittedName>
        <fullName evidence="1">Histone H2B type 1-A</fullName>
    </submittedName>
</protein>
<dbReference type="Proteomes" id="UP001165960">
    <property type="component" value="Unassembled WGS sequence"/>
</dbReference>
<evidence type="ECO:0000313" key="1">
    <source>
        <dbReference type="EMBL" id="KAJ9075682.1"/>
    </source>
</evidence>
<dbReference type="EMBL" id="QTSX02002396">
    <property type="protein sequence ID" value="KAJ9075682.1"/>
    <property type="molecule type" value="Genomic_DNA"/>
</dbReference>
<sequence length="127" mass="14119">MPPKSVELKSSALSTPASISSLTRKGMIAKIRKSKKPRTYHIYIHRVLKQAHTDTRISSRAISVMDCFVKDIFERIASEASQLAAYNKRSTISTREIQTAILLVLPKELAKHAISYGSKAITQFTSA</sequence>
<gene>
    <name evidence="1" type="primary">H2BC1_3</name>
    <name evidence="1" type="ORF">DSO57_1033570</name>
</gene>
<name>A0ACC2TM57_9FUNG</name>